<evidence type="ECO:0000313" key="3">
    <source>
        <dbReference type="Proteomes" id="UP000327424"/>
    </source>
</evidence>
<dbReference type="EMBL" id="CP044399">
    <property type="protein sequence ID" value="QFI37411.1"/>
    <property type="molecule type" value="Genomic_DNA"/>
</dbReference>
<evidence type="ECO:0000313" key="2">
    <source>
        <dbReference type="EMBL" id="QFI37411.1"/>
    </source>
</evidence>
<accession>A0A5J6WJM9</accession>
<dbReference type="RefSeq" id="WP_019439752.1">
    <property type="nucleotide sequence ID" value="NZ_ALOE01000004.1"/>
</dbReference>
<keyword evidence="3" id="KW-1185">Reference proteome</keyword>
<dbReference type="Pfam" id="PF14534">
    <property type="entry name" value="DUF4440"/>
    <property type="match status" value="1"/>
</dbReference>
<name>A0A5J6WJM9_MORMI</name>
<dbReference type="Gene3D" id="3.10.450.50">
    <property type="match status" value="1"/>
</dbReference>
<dbReference type="InterPro" id="IPR032710">
    <property type="entry name" value="NTF2-like_dom_sf"/>
</dbReference>
<evidence type="ECO:0000259" key="1">
    <source>
        <dbReference type="Pfam" id="PF14534"/>
    </source>
</evidence>
<dbReference type="Proteomes" id="UP000327424">
    <property type="component" value="Chromosome"/>
</dbReference>
<protein>
    <recommendedName>
        <fullName evidence="1">DUF4440 domain-containing protein</fullName>
    </recommendedName>
</protein>
<dbReference type="InterPro" id="IPR027843">
    <property type="entry name" value="DUF4440"/>
</dbReference>
<dbReference type="AlphaFoldDB" id="A0A5J6WJM9"/>
<dbReference type="OrthoDB" id="121974at2"/>
<gene>
    <name evidence="2" type="ORF">FR932_05990</name>
</gene>
<reference evidence="2 3" key="1">
    <citation type="submission" date="2019-09" db="EMBL/GenBank/DDBJ databases">
        <title>Hybrid Assembly of the complete Genome of the Deep-Sea Bacterium Moritella marina from long Nanopore and Illumina reads.</title>
        <authorList>
            <person name="Magin S."/>
            <person name="Georgoulis A."/>
            <person name="Papadimitriou K."/>
            <person name="Iliakis G."/>
            <person name="Vorgias C.E."/>
        </authorList>
    </citation>
    <scope>NUCLEOTIDE SEQUENCE [LARGE SCALE GENOMIC DNA]</scope>
    <source>
        <strain evidence="2 3">MP-1</strain>
    </source>
</reference>
<dbReference type="SUPFAM" id="SSF54427">
    <property type="entry name" value="NTF2-like"/>
    <property type="match status" value="1"/>
</dbReference>
<dbReference type="KEGG" id="mmaa:FR932_05990"/>
<proteinExistence type="predicted"/>
<organism evidence="2 3">
    <name type="scientific">Moritella marina ATCC 15381</name>
    <dbReference type="NCBI Taxonomy" id="1202962"/>
    <lineage>
        <taxon>Bacteria</taxon>
        <taxon>Pseudomonadati</taxon>
        <taxon>Pseudomonadota</taxon>
        <taxon>Gammaproteobacteria</taxon>
        <taxon>Alteromonadales</taxon>
        <taxon>Moritellaceae</taxon>
        <taxon>Moritella</taxon>
    </lineage>
</organism>
<feature type="domain" description="DUF4440" evidence="1">
    <location>
        <begin position="19"/>
        <end position="119"/>
    </location>
</feature>
<sequence>MHNIEKSADTQIERFTQREETLLHTDFSQSPTLLDGFLHPELFEISPIGSYTSRSEIVNWLLVKSPTQRWHLSQFKVVELAADTMLVCYQANSISDGVVKATGSLRSSIWRFHDQQWRLQFHQATKN</sequence>